<dbReference type="AlphaFoldDB" id="A0A919ML56"/>
<evidence type="ECO:0000313" key="2">
    <source>
        <dbReference type="Proteomes" id="UP000647172"/>
    </source>
</evidence>
<gene>
    <name evidence="1" type="ORF">Ani05nite_19610</name>
</gene>
<accession>A0A919ML56</accession>
<protein>
    <submittedName>
        <fullName evidence="1">Uncharacterized protein</fullName>
    </submittedName>
</protein>
<name>A0A919ML56_9ACTN</name>
<organism evidence="1 2">
    <name type="scientific">Actinoplanes nipponensis</name>
    <dbReference type="NCBI Taxonomy" id="135950"/>
    <lineage>
        <taxon>Bacteria</taxon>
        <taxon>Bacillati</taxon>
        <taxon>Actinomycetota</taxon>
        <taxon>Actinomycetes</taxon>
        <taxon>Micromonosporales</taxon>
        <taxon>Micromonosporaceae</taxon>
        <taxon>Actinoplanes</taxon>
    </lineage>
</organism>
<sequence length="62" mass="6250">MDMNTHLHRRGPAVVIAALTGLVCALTIAVGPAAAKHCQTCEDKDAPLPGVATAVAGGRPYA</sequence>
<keyword evidence="2" id="KW-1185">Reference proteome</keyword>
<comment type="caution">
    <text evidence="1">The sequence shown here is derived from an EMBL/GenBank/DDBJ whole genome shotgun (WGS) entry which is preliminary data.</text>
</comment>
<reference evidence="1" key="1">
    <citation type="submission" date="2021-01" db="EMBL/GenBank/DDBJ databases">
        <title>Whole genome shotgun sequence of Actinoplanes nipponensis NBRC 14063.</title>
        <authorList>
            <person name="Komaki H."/>
            <person name="Tamura T."/>
        </authorList>
    </citation>
    <scope>NUCLEOTIDE SEQUENCE</scope>
    <source>
        <strain evidence="1">NBRC 14063</strain>
    </source>
</reference>
<proteinExistence type="predicted"/>
<evidence type="ECO:0000313" key="1">
    <source>
        <dbReference type="EMBL" id="GIE48427.1"/>
    </source>
</evidence>
<dbReference type="EMBL" id="BOMQ01000024">
    <property type="protein sequence ID" value="GIE48427.1"/>
    <property type="molecule type" value="Genomic_DNA"/>
</dbReference>
<dbReference type="Proteomes" id="UP000647172">
    <property type="component" value="Unassembled WGS sequence"/>
</dbReference>